<dbReference type="AlphaFoldDB" id="A0A8B6BUA5"/>
<keyword evidence="1" id="KW-0175">Coiled coil</keyword>
<dbReference type="PANTHER" id="PTHR46606">
    <property type="entry name" value="SHOOTIN-1"/>
    <property type="match status" value="1"/>
</dbReference>
<evidence type="ECO:0008006" key="5">
    <source>
        <dbReference type="Google" id="ProtNLM"/>
    </source>
</evidence>
<feature type="region of interest" description="Disordered" evidence="2">
    <location>
        <begin position="345"/>
        <end position="369"/>
    </location>
</feature>
<dbReference type="GO" id="GO:2001224">
    <property type="term" value="P:positive regulation of neuron migration"/>
    <property type="evidence" value="ECO:0007669"/>
    <property type="project" value="TreeGrafter"/>
</dbReference>
<reference evidence="3" key="1">
    <citation type="submission" date="2018-11" db="EMBL/GenBank/DDBJ databases">
        <authorList>
            <person name="Alioto T."/>
            <person name="Alioto T."/>
        </authorList>
    </citation>
    <scope>NUCLEOTIDE SEQUENCE</scope>
</reference>
<keyword evidence="4" id="KW-1185">Reference proteome</keyword>
<dbReference type="PANTHER" id="PTHR46606:SF5">
    <property type="entry name" value="SHOOTIN-1"/>
    <property type="match status" value="1"/>
</dbReference>
<evidence type="ECO:0000313" key="4">
    <source>
        <dbReference type="Proteomes" id="UP000596742"/>
    </source>
</evidence>
<proteinExistence type="predicted"/>
<evidence type="ECO:0000256" key="2">
    <source>
        <dbReference type="SAM" id="MobiDB-lite"/>
    </source>
</evidence>
<organism evidence="3 4">
    <name type="scientific">Mytilus galloprovincialis</name>
    <name type="common">Mediterranean mussel</name>
    <dbReference type="NCBI Taxonomy" id="29158"/>
    <lineage>
        <taxon>Eukaryota</taxon>
        <taxon>Metazoa</taxon>
        <taxon>Spiralia</taxon>
        <taxon>Lophotrochozoa</taxon>
        <taxon>Mollusca</taxon>
        <taxon>Bivalvia</taxon>
        <taxon>Autobranchia</taxon>
        <taxon>Pteriomorphia</taxon>
        <taxon>Mytilida</taxon>
        <taxon>Mytiloidea</taxon>
        <taxon>Mytilidae</taxon>
        <taxon>Mytilinae</taxon>
        <taxon>Mytilus</taxon>
    </lineage>
</organism>
<dbReference type="GO" id="GO:0048812">
    <property type="term" value="P:neuron projection morphogenesis"/>
    <property type="evidence" value="ECO:0007669"/>
    <property type="project" value="TreeGrafter"/>
</dbReference>
<feature type="region of interest" description="Disordered" evidence="2">
    <location>
        <begin position="447"/>
        <end position="466"/>
    </location>
</feature>
<dbReference type="GO" id="GO:0031252">
    <property type="term" value="C:cell leading edge"/>
    <property type="evidence" value="ECO:0007669"/>
    <property type="project" value="TreeGrafter"/>
</dbReference>
<dbReference type="GO" id="GO:0005737">
    <property type="term" value="C:cytoplasm"/>
    <property type="evidence" value="ECO:0007669"/>
    <property type="project" value="TreeGrafter"/>
</dbReference>
<sequence length="515" mass="59099">MMATNDCANCRELKEIKAIARQVLKKYDELLEKYKQNEQQYDEVVKTLKEREAMLDDMKGLIEPAVSEHERLMVKYDIEVNCRNEAENIARKVTSQNITLKRQSQALLCHLEKIDITQIPEEILEEPEEEEETAGYKEYTEKLNNTIKDLEEKVSFYVTSLTTATEELSTERENNFRLQQKNEHLKQSLNQTENTLTQYQNAMTELSTMSESAYEEYEHLKSKYEIEAQQRTEAENKMQKIKAQNEAMKTQSTILMSKVANDQHLILALCKIEELEEDKTNLERDVGDLKEQMSNETNEEALTQLEEERDKLSVEIEDLTKKVSNYEQLYSNLERQYKELEKKLEEALSPPIPPPPPLPPPPSTSTSKGFLARIRGNKKKKAAPGQQAGVDEKGYGKALEEMMKRINSGKPILKENSRIIKEKPESNNGENPGAMLELHSVLNRFKNTQRKSGTLSSSPVNSIEPESELAKAFVLKKTKTKSGPLSSNSVNNVEPQSELAKAFRRVKWEDSQTNE</sequence>
<feature type="compositionally biased region" description="Pro residues" evidence="2">
    <location>
        <begin position="350"/>
        <end position="363"/>
    </location>
</feature>
<evidence type="ECO:0000313" key="3">
    <source>
        <dbReference type="EMBL" id="VDH95762.1"/>
    </source>
</evidence>
<dbReference type="GO" id="GO:0044295">
    <property type="term" value="C:axonal growth cone"/>
    <property type="evidence" value="ECO:0007669"/>
    <property type="project" value="TreeGrafter"/>
</dbReference>
<dbReference type="InterPro" id="IPR024849">
    <property type="entry name" value="Shootin-1"/>
</dbReference>
<accession>A0A8B6BUA5</accession>
<feature type="compositionally biased region" description="Polar residues" evidence="2">
    <location>
        <begin position="450"/>
        <end position="461"/>
    </location>
</feature>
<comment type="caution">
    <text evidence="3">The sequence shown here is derived from an EMBL/GenBank/DDBJ whole genome shotgun (WGS) entry which is preliminary data.</text>
</comment>
<dbReference type="EMBL" id="UYJE01000722">
    <property type="protein sequence ID" value="VDH95762.1"/>
    <property type="molecule type" value="Genomic_DNA"/>
</dbReference>
<dbReference type="OrthoDB" id="6111338at2759"/>
<name>A0A8B6BUA5_MYTGA</name>
<feature type="region of interest" description="Disordered" evidence="2">
    <location>
        <begin position="479"/>
        <end position="498"/>
    </location>
</feature>
<feature type="compositionally biased region" description="Polar residues" evidence="2">
    <location>
        <begin position="481"/>
        <end position="495"/>
    </location>
</feature>
<dbReference type="Proteomes" id="UP000596742">
    <property type="component" value="Unassembled WGS sequence"/>
</dbReference>
<protein>
    <recommendedName>
        <fullName evidence="5">Shootin-1</fullName>
    </recommendedName>
</protein>
<gene>
    <name evidence="3" type="ORF">MGAL_10B042757</name>
</gene>
<feature type="coiled-coil region" evidence="1">
    <location>
        <begin position="13"/>
        <end position="51"/>
    </location>
</feature>
<evidence type="ECO:0000256" key="1">
    <source>
        <dbReference type="SAM" id="Coils"/>
    </source>
</evidence>